<gene>
    <name evidence="1" type="ORF">CW354_14760</name>
</gene>
<dbReference type="Proteomes" id="UP000239504">
    <property type="component" value="Unassembled WGS sequence"/>
</dbReference>
<dbReference type="AlphaFoldDB" id="A0A2S7K2R9"/>
<reference evidence="1 2" key="1">
    <citation type="submission" date="2017-12" db="EMBL/GenBank/DDBJ databases">
        <authorList>
            <person name="Hurst M.R.H."/>
        </authorList>
    </citation>
    <scope>NUCLEOTIDE SEQUENCE [LARGE SCALE GENOMIC DNA]</scope>
    <source>
        <strain evidence="1 2">SY-3-19</strain>
    </source>
</reference>
<sequence>MVEKKKKTKTKLTQVTDKNQSEQFRKVARELEADGELDLTEAEEKFEKAIDKLTKKRAQPSDSES</sequence>
<evidence type="ECO:0000313" key="2">
    <source>
        <dbReference type="Proteomes" id="UP000239504"/>
    </source>
</evidence>
<dbReference type="RefSeq" id="WP_104830866.1">
    <property type="nucleotide sequence ID" value="NZ_PJCH01000011.1"/>
</dbReference>
<accession>A0A2S7K2R9</accession>
<protein>
    <submittedName>
        <fullName evidence="1">Uncharacterized protein</fullName>
    </submittedName>
</protein>
<keyword evidence="2" id="KW-1185">Reference proteome</keyword>
<organism evidence="1 2">
    <name type="scientific">Hyphococcus luteus</name>
    <dbReference type="NCBI Taxonomy" id="2058213"/>
    <lineage>
        <taxon>Bacteria</taxon>
        <taxon>Pseudomonadati</taxon>
        <taxon>Pseudomonadota</taxon>
        <taxon>Alphaproteobacteria</taxon>
        <taxon>Parvularculales</taxon>
        <taxon>Parvularculaceae</taxon>
        <taxon>Hyphococcus</taxon>
    </lineage>
</organism>
<name>A0A2S7K2R9_9PROT</name>
<comment type="caution">
    <text evidence="1">The sequence shown here is derived from an EMBL/GenBank/DDBJ whole genome shotgun (WGS) entry which is preliminary data.</text>
</comment>
<dbReference type="EMBL" id="PJCH01000011">
    <property type="protein sequence ID" value="PQA86748.1"/>
    <property type="molecule type" value="Genomic_DNA"/>
</dbReference>
<proteinExistence type="predicted"/>
<evidence type="ECO:0000313" key="1">
    <source>
        <dbReference type="EMBL" id="PQA86748.1"/>
    </source>
</evidence>